<evidence type="ECO:0000256" key="1">
    <source>
        <dbReference type="SAM" id="MobiDB-lite"/>
    </source>
</evidence>
<feature type="compositionally biased region" description="Basic and acidic residues" evidence="1">
    <location>
        <begin position="85"/>
        <end position="101"/>
    </location>
</feature>
<proteinExistence type="predicted"/>
<dbReference type="AlphaFoldDB" id="A0A484NDU8"/>
<dbReference type="OrthoDB" id="1749249at2759"/>
<sequence>MASLKNISTNEVILTGKRIRNIYEVMWDDVKEACLISKDEEINEEDRMKPTEFIPFGSLPMKTSKRNPDSAEPTANHGQPPNIPDHSHGDHSGNGDQETIHPETPTNSVLQPEAELDQPVNPNQQNLRWLRDHPPQHVIGDIQSGVRTRSAQQNLQAMLACFISLSAVHVAVHSPRLIKYWELSEFLHLEICFKYEEEVLEFYKNGKISMIQSKKNPQRTIQVIKSTVGGTKTIGISGQIPSGPAKKVDLKNHYKLVLELVIACLECGSGGHADDITQERAFIINTLITKIKVNWAKHFFNSVSNHLGKPKQKYLCQGLYLGYILESLGAASDGKKYDARYWLYYLSSKGEIRISSTAEDEGSSDNVLIVSLKKSSKRKRVVSPSPSHEESHTLALVNLDEEVEFPVQGELLKKKRRVSSPSTSGNANPDDLVQNEPIEEVSAREQSPQQFDTPQDQSLPSSPPQAQTDNEKAEDKVRDSLSRDTSNYGNEETEEESVKTLKIHEDEAKQGDDAESLPLQLFLKVPSPNQMETRHNTMMEKSEEKYCSNLNEISKFVDKTLEIISLLSKSVGNTMMAYASDCHLQFKEATAIKQQIATVKVNLQKQMSLLQMDIRSALAVSSANQVVTQDCLKSNPENSIQHLSKTEFDGTEAVGTIASHFTNDAQTEERYNNLKRIQEECGVMEGIGEVVGSSKRKKK</sequence>
<dbReference type="Proteomes" id="UP000595140">
    <property type="component" value="Unassembled WGS sequence"/>
</dbReference>
<evidence type="ECO:0000313" key="3">
    <source>
        <dbReference type="Proteomes" id="UP000595140"/>
    </source>
</evidence>
<gene>
    <name evidence="2" type="ORF">CCAM_LOCUS39780</name>
</gene>
<feature type="compositionally biased region" description="Low complexity" evidence="1">
    <location>
        <begin position="454"/>
        <end position="467"/>
    </location>
</feature>
<feature type="region of interest" description="Disordered" evidence="1">
    <location>
        <begin position="46"/>
        <end position="107"/>
    </location>
</feature>
<feature type="region of interest" description="Disordered" evidence="1">
    <location>
        <begin position="414"/>
        <end position="499"/>
    </location>
</feature>
<dbReference type="EMBL" id="OOIL02006556">
    <property type="protein sequence ID" value="VFQ98004.1"/>
    <property type="molecule type" value="Genomic_DNA"/>
</dbReference>
<organism evidence="2 3">
    <name type="scientific">Cuscuta campestris</name>
    <dbReference type="NCBI Taxonomy" id="132261"/>
    <lineage>
        <taxon>Eukaryota</taxon>
        <taxon>Viridiplantae</taxon>
        <taxon>Streptophyta</taxon>
        <taxon>Embryophyta</taxon>
        <taxon>Tracheophyta</taxon>
        <taxon>Spermatophyta</taxon>
        <taxon>Magnoliopsida</taxon>
        <taxon>eudicotyledons</taxon>
        <taxon>Gunneridae</taxon>
        <taxon>Pentapetalae</taxon>
        <taxon>asterids</taxon>
        <taxon>lamiids</taxon>
        <taxon>Solanales</taxon>
        <taxon>Convolvulaceae</taxon>
        <taxon>Cuscuteae</taxon>
        <taxon>Cuscuta</taxon>
        <taxon>Cuscuta subgen. Grammica</taxon>
        <taxon>Cuscuta sect. Cleistogrammica</taxon>
    </lineage>
</organism>
<keyword evidence="3" id="KW-1185">Reference proteome</keyword>
<evidence type="ECO:0000313" key="2">
    <source>
        <dbReference type="EMBL" id="VFQ98004.1"/>
    </source>
</evidence>
<reference evidence="2 3" key="1">
    <citation type="submission" date="2018-04" db="EMBL/GenBank/DDBJ databases">
        <authorList>
            <person name="Vogel A."/>
        </authorList>
    </citation>
    <scope>NUCLEOTIDE SEQUENCE [LARGE SCALE GENOMIC DNA]</scope>
</reference>
<feature type="compositionally biased region" description="Polar residues" evidence="1">
    <location>
        <begin position="444"/>
        <end position="453"/>
    </location>
</feature>
<protein>
    <submittedName>
        <fullName evidence="2">Uncharacterized protein</fullName>
    </submittedName>
</protein>
<name>A0A484NDU8_9ASTE</name>
<accession>A0A484NDU8</accession>
<feature type="compositionally biased region" description="Basic and acidic residues" evidence="1">
    <location>
        <begin position="469"/>
        <end position="482"/>
    </location>
</feature>